<dbReference type="eggNOG" id="ENOG502QPXP">
    <property type="taxonomic scope" value="Eukaryota"/>
</dbReference>
<dbReference type="GeneID" id="7199137"/>
<dbReference type="EMBL" id="CM000631">
    <property type="protein sequence ID" value="EEC43142.1"/>
    <property type="molecule type" value="Genomic_DNA"/>
</dbReference>
<dbReference type="OrthoDB" id="40823at2759"/>
<evidence type="ECO:0000256" key="1">
    <source>
        <dbReference type="SAM" id="Phobius"/>
    </source>
</evidence>
<feature type="transmembrane region" description="Helical" evidence="1">
    <location>
        <begin position="161"/>
        <end position="179"/>
    </location>
</feature>
<feature type="transmembrane region" description="Helical" evidence="1">
    <location>
        <begin position="108"/>
        <end position="127"/>
    </location>
</feature>
<feature type="transmembrane region" description="Helical" evidence="1">
    <location>
        <begin position="84"/>
        <end position="102"/>
    </location>
</feature>
<dbReference type="HOGENOM" id="CLU_066780_2_0_1"/>
<keyword evidence="1" id="KW-0472">Membrane</keyword>
<proteinExistence type="predicted"/>
<dbReference type="RefSeq" id="XP_002185273.1">
    <property type="nucleotide sequence ID" value="XM_002185237.1"/>
</dbReference>
<dbReference type="AlphaFoldDB" id="B7GDU8"/>
<accession>B7GDU8</accession>
<evidence type="ECO:0000313" key="3">
    <source>
        <dbReference type="Proteomes" id="UP000000759"/>
    </source>
</evidence>
<dbReference type="PANTHER" id="PTHR33979">
    <property type="entry name" value="OS02G0221600 PROTEIN"/>
    <property type="match status" value="1"/>
</dbReference>
<reference evidence="3" key="2">
    <citation type="submission" date="2008-08" db="EMBL/GenBank/DDBJ databases">
        <authorList>
            <consortium name="Diatom Consortium"/>
            <person name="Grigoriev I."/>
            <person name="Grimwood J."/>
            <person name="Kuo A."/>
            <person name="Otillar R.P."/>
            <person name="Salamov A."/>
            <person name="Detter J.C."/>
            <person name="Lindquist E."/>
            <person name="Shapiro H."/>
            <person name="Lucas S."/>
            <person name="Glavina del Rio T."/>
            <person name="Pitluck S."/>
            <person name="Rokhsar D."/>
            <person name="Bowler C."/>
        </authorList>
    </citation>
    <scope>GENOME REANNOTATION</scope>
    <source>
        <strain evidence="3">CCAP 1055/1</strain>
    </source>
</reference>
<evidence type="ECO:0008006" key="4">
    <source>
        <dbReference type="Google" id="ProtNLM"/>
    </source>
</evidence>
<evidence type="ECO:0000313" key="2">
    <source>
        <dbReference type="EMBL" id="EEC43142.1"/>
    </source>
</evidence>
<dbReference type="PANTHER" id="PTHR33979:SF2">
    <property type="entry name" value="PEPTIDASE M50B-LIKE-DOMAIN-CONTAINING PROTEIN"/>
    <property type="match status" value="1"/>
</dbReference>
<dbReference type="Pfam" id="PF13398">
    <property type="entry name" value="Peptidase_M50B"/>
    <property type="match status" value="1"/>
</dbReference>
<dbReference type="KEGG" id="pti:PHATRDRAFT_16922"/>
<dbReference type="STRING" id="556484.B7GDU8"/>
<organism evidence="2 3">
    <name type="scientific">Phaeodactylum tricornutum (strain CCAP 1055/1)</name>
    <dbReference type="NCBI Taxonomy" id="556484"/>
    <lineage>
        <taxon>Eukaryota</taxon>
        <taxon>Sar</taxon>
        <taxon>Stramenopiles</taxon>
        <taxon>Ochrophyta</taxon>
        <taxon>Bacillariophyta</taxon>
        <taxon>Bacillariophyceae</taxon>
        <taxon>Bacillariophycidae</taxon>
        <taxon>Naviculales</taxon>
        <taxon>Phaeodactylaceae</taxon>
        <taxon>Phaeodactylum</taxon>
    </lineage>
</organism>
<name>B7GDU8_PHATC</name>
<protein>
    <recommendedName>
        <fullName evidence="4">Peptidase M50B-like-domain-containing protein</fullName>
    </recommendedName>
</protein>
<feature type="non-terminal residue" evidence="2">
    <location>
        <position position="1"/>
    </location>
</feature>
<gene>
    <name evidence="2" type="ORF">PHATRDRAFT_16922</name>
</gene>
<dbReference type="PaxDb" id="2850-Phatr16922"/>
<dbReference type="InterPro" id="IPR049500">
    <property type="entry name" value="Peptidase_M50B-like"/>
</dbReference>
<sequence>PHWDLGGCCEIEEIIFICFYAAYVVAFFVLYHTTILKPMRLLSVFVHEFGHASACFMTGGSVKKIEVYENEGGVTGYTGGCRTLVIPAGYVGGAFWGGVFVALSGSKIGSTIVASLISFALLISLCLKPNTMVVALSLGFSSLLIGFIFIEWFVFDPLLEFITLFFGVFIGMYSVRDIYDDLITRTAEGSDAVACNKLYPCCLPRCVGVQFWMVAFAFQVAGIYCALVWMVTEHN</sequence>
<dbReference type="InParanoid" id="B7GDU8"/>
<feature type="transmembrane region" description="Helical" evidence="1">
    <location>
        <begin position="14"/>
        <end position="31"/>
    </location>
</feature>
<feature type="transmembrane region" description="Helical" evidence="1">
    <location>
        <begin position="134"/>
        <end position="155"/>
    </location>
</feature>
<dbReference type="Proteomes" id="UP000000759">
    <property type="component" value="Chromosome 29"/>
</dbReference>
<keyword evidence="1" id="KW-0812">Transmembrane</keyword>
<reference evidence="2 3" key="1">
    <citation type="journal article" date="2008" name="Nature">
        <title>The Phaeodactylum genome reveals the evolutionary history of diatom genomes.</title>
        <authorList>
            <person name="Bowler C."/>
            <person name="Allen A.E."/>
            <person name="Badger J.H."/>
            <person name="Grimwood J."/>
            <person name="Jabbari K."/>
            <person name="Kuo A."/>
            <person name="Maheswari U."/>
            <person name="Martens C."/>
            <person name="Maumus F."/>
            <person name="Otillar R.P."/>
            <person name="Rayko E."/>
            <person name="Salamov A."/>
            <person name="Vandepoele K."/>
            <person name="Beszteri B."/>
            <person name="Gruber A."/>
            <person name="Heijde M."/>
            <person name="Katinka M."/>
            <person name="Mock T."/>
            <person name="Valentin K."/>
            <person name="Verret F."/>
            <person name="Berges J.A."/>
            <person name="Brownlee C."/>
            <person name="Cadoret J.P."/>
            <person name="Chiovitti A."/>
            <person name="Choi C.J."/>
            <person name="Coesel S."/>
            <person name="De Martino A."/>
            <person name="Detter J.C."/>
            <person name="Durkin C."/>
            <person name="Falciatore A."/>
            <person name="Fournet J."/>
            <person name="Haruta M."/>
            <person name="Huysman M.J."/>
            <person name="Jenkins B.D."/>
            <person name="Jiroutova K."/>
            <person name="Jorgensen R.E."/>
            <person name="Joubert Y."/>
            <person name="Kaplan A."/>
            <person name="Kroger N."/>
            <person name="Kroth P.G."/>
            <person name="La Roche J."/>
            <person name="Lindquist E."/>
            <person name="Lommer M."/>
            <person name="Martin-Jezequel V."/>
            <person name="Lopez P.J."/>
            <person name="Lucas S."/>
            <person name="Mangogna M."/>
            <person name="McGinnis K."/>
            <person name="Medlin L.K."/>
            <person name="Montsant A."/>
            <person name="Oudot-Le Secq M.P."/>
            <person name="Napoli C."/>
            <person name="Obornik M."/>
            <person name="Parker M.S."/>
            <person name="Petit J.L."/>
            <person name="Porcel B.M."/>
            <person name="Poulsen N."/>
            <person name="Robison M."/>
            <person name="Rychlewski L."/>
            <person name="Rynearson T.A."/>
            <person name="Schmutz J."/>
            <person name="Shapiro H."/>
            <person name="Siaut M."/>
            <person name="Stanley M."/>
            <person name="Sussman M.R."/>
            <person name="Taylor A.R."/>
            <person name="Vardi A."/>
            <person name="von Dassow P."/>
            <person name="Vyverman W."/>
            <person name="Willis A."/>
            <person name="Wyrwicz L.S."/>
            <person name="Rokhsar D.S."/>
            <person name="Weissenbach J."/>
            <person name="Armbrust E.V."/>
            <person name="Green B.R."/>
            <person name="Van de Peer Y."/>
            <person name="Grigoriev I.V."/>
        </authorList>
    </citation>
    <scope>NUCLEOTIDE SEQUENCE [LARGE SCALE GENOMIC DNA]</scope>
    <source>
        <strain evidence="2 3">CCAP 1055/1</strain>
    </source>
</reference>
<keyword evidence="3" id="KW-1185">Reference proteome</keyword>
<feature type="transmembrane region" description="Helical" evidence="1">
    <location>
        <begin position="211"/>
        <end position="232"/>
    </location>
</feature>
<keyword evidence="1" id="KW-1133">Transmembrane helix</keyword>